<accession>A0A937K5B5</accession>
<comment type="caution">
    <text evidence="5">The sequence shown here is derived from an EMBL/GenBank/DDBJ whole genome shotgun (WGS) entry which is preliminary data.</text>
</comment>
<evidence type="ECO:0000313" key="5">
    <source>
        <dbReference type="EMBL" id="MBL4933507.1"/>
    </source>
</evidence>
<evidence type="ECO:0000259" key="4">
    <source>
        <dbReference type="PROSITE" id="PS50977"/>
    </source>
</evidence>
<protein>
    <submittedName>
        <fullName evidence="5">TetR/AcrR family transcriptional regulator</fullName>
    </submittedName>
</protein>
<feature type="DNA-binding region" description="H-T-H motif" evidence="2">
    <location>
        <begin position="30"/>
        <end position="49"/>
    </location>
</feature>
<evidence type="ECO:0000256" key="2">
    <source>
        <dbReference type="PROSITE-ProRule" id="PRU00335"/>
    </source>
</evidence>
<dbReference type="SUPFAM" id="SSF46689">
    <property type="entry name" value="Homeodomain-like"/>
    <property type="match status" value="1"/>
</dbReference>
<dbReference type="Proteomes" id="UP000623681">
    <property type="component" value="Unassembled WGS sequence"/>
</dbReference>
<dbReference type="PANTHER" id="PTHR30328">
    <property type="entry name" value="TRANSCRIPTIONAL REPRESSOR"/>
    <property type="match status" value="1"/>
</dbReference>
<dbReference type="PANTHER" id="PTHR30328:SF54">
    <property type="entry name" value="HTH-TYPE TRANSCRIPTIONAL REPRESSOR SCO4008"/>
    <property type="match status" value="1"/>
</dbReference>
<feature type="transmembrane region" description="Helical" evidence="3">
    <location>
        <begin position="154"/>
        <end position="172"/>
    </location>
</feature>
<dbReference type="EMBL" id="JAESWA010000025">
    <property type="protein sequence ID" value="MBL4933507.1"/>
    <property type="molecule type" value="Genomic_DNA"/>
</dbReference>
<dbReference type="Pfam" id="PF00440">
    <property type="entry name" value="TetR_N"/>
    <property type="match status" value="1"/>
</dbReference>
<dbReference type="PRINTS" id="PR00455">
    <property type="entry name" value="HTHTETR"/>
</dbReference>
<keyword evidence="3" id="KW-1133">Transmembrane helix</keyword>
<name>A0A937K5B5_9CLOT</name>
<dbReference type="GO" id="GO:0006355">
    <property type="term" value="P:regulation of DNA-templated transcription"/>
    <property type="evidence" value="ECO:0007669"/>
    <property type="project" value="UniProtKB-ARBA"/>
</dbReference>
<dbReference type="GO" id="GO:0003677">
    <property type="term" value="F:DNA binding"/>
    <property type="evidence" value="ECO:0007669"/>
    <property type="project" value="UniProtKB-UniRule"/>
</dbReference>
<evidence type="ECO:0000313" key="6">
    <source>
        <dbReference type="Proteomes" id="UP000623681"/>
    </source>
</evidence>
<keyword evidence="6" id="KW-1185">Reference proteome</keyword>
<reference evidence="5" key="1">
    <citation type="submission" date="2021-01" db="EMBL/GenBank/DDBJ databases">
        <title>Genome public.</title>
        <authorList>
            <person name="Liu C."/>
            <person name="Sun Q."/>
        </authorList>
    </citation>
    <scope>NUCLEOTIDE SEQUENCE</scope>
    <source>
        <strain evidence="5">YIM B02565</strain>
    </source>
</reference>
<sequence>MDKNKVQDTKQKLIDSAIEVFSEKGFDGARVDEIAARANINKAMLYYYFNSKEKLFEELIKQYKEDVKNLKNSLLKDIDLDNDKDIDKLFAGMYDFMYEKKDILRIIMIESLKSTSQDVTIFSSLLPSVDLKLSNLKDKGVEVEDTTSVMINSFFYMLLPAAGFIILGDRWMDFYGFDKKEAKKKFLESYKEIRKNFIHKKVNKEK</sequence>
<dbReference type="PROSITE" id="PS50977">
    <property type="entry name" value="HTH_TETR_2"/>
    <property type="match status" value="1"/>
</dbReference>
<dbReference type="Gene3D" id="1.10.357.10">
    <property type="entry name" value="Tetracycline Repressor, domain 2"/>
    <property type="match status" value="1"/>
</dbReference>
<feature type="domain" description="HTH tetR-type" evidence="4">
    <location>
        <begin position="7"/>
        <end position="67"/>
    </location>
</feature>
<organism evidence="5 6">
    <name type="scientific">Clostridium paridis</name>
    <dbReference type="NCBI Taxonomy" id="2803863"/>
    <lineage>
        <taxon>Bacteria</taxon>
        <taxon>Bacillati</taxon>
        <taxon>Bacillota</taxon>
        <taxon>Clostridia</taxon>
        <taxon>Eubacteriales</taxon>
        <taxon>Clostridiaceae</taxon>
        <taxon>Clostridium</taxon>
    </lineage>
</organism>
<dbReference type="InterPro" id="IPR050109">
    <property type="entry name" value="HTH-type_TetR-like_transc_reg"/>
</dbReference>
<evidence type="ECO:0000256" key="3">
    <source>
        <dbReference type="SAM" id="Phobius"/>
    </source>
</evidence>
<gene>
    <name evidence="5" type="ORF">JK634_17075</name>
</gene>
<evidence type="ECO:0000256" key="1">
    <source>
        <dbReference type="ARBA" id="ARBA00023125"/>
    </source>
</evidence>
<proteinExistence type="predicted"/>
<keyword evidence="3" id="KW-0472">Membrane</keyword>
<dbReference type="InterPro" id="IPR001647">
    <property type="entry name" value="HTH_TetR"/>
</dbReference>
<keyword evidence="3" id="KW-0812">Transmembrane</keyword>
<keyword evidence="1 2" id="KW-0238">DNA-binding</keyword>
<dbReference type="AlphaFoldDB" id="A0A937K5B5"/>
<dbReference type="InterPro" id="IPR009057">
    <property type="entry name" value="Homeodomain-like_sf"/>
</dbReference>